<evidence type="ECO:0000313" key="3">
    <source>
        <dbReference type="Proteomes" id="UP000037510"/>
    </source>
</evidence>
<name>A0A0L7LKE1_OPEBR</name>
<dbReference type="EMBL" id="JTDY01000745">
    <property type="protein sequence ID" value="KOB76028.1"/>
    <property type="molecule type" value="Genomic_DNA"/>
</dbReference>
<protein>
    <submittedName>
        <fullName evidence="2">Golgi-specific brefeldin a-resistance factor</fullName>
    </submittedName>
</protein>
<keyword evidence="3" id="KW-1185">Reference proteome</keyword>
<dbReference type="Proteomes" id="UP000037510">
    <property type="component" value="Unassembled WGS sequence"/>
</dbReference>
<feature type="region of interest" description="Disordered" evidence="1">
    <location>
        <begin position="18"/>
        <end position="38"/>
    </location>
</feature>
<sequence length="262" mass="28513">MQPPLPPSLPTIVPVSAYSPAQSSPTSHPSLLGLAPTSPVNISQTPPLSVNTPALMTSTPIGVAIQSPMPMLYPQAQTEPTFQPQPIQPQPIQPEQTQPPIEPAQIELYAYQIKPTFQTQSSPIEPAKIEPYTVPTEPLSQNTILDINYDENLIASDLEQGELYAEYLTNPYNESKEVTCKGATFYDPESPIQETINPLLAVLDKQKSFSANVTPQHTVKAQFGSSDNVRHESSIFNFSSYFGAVNDKSGGEFDSLMPAQEG</sequence>
<organism evidence="2 3">
    <name type="scientific">Operophtera brumata</name>
    <name type="common">Winter moth</name>
    <name type="synonym">Phalaena brumata</name>
    <dbReference type="NCBI Taxonomy" id="104452"/>
    <lineage>
        <taxon>Eukaryota</taxon>
        <taxon>Metazoa</taxon>
        <taxon>Ecdysozoa</taxon>
        <taxon>Arthropoda</taxon>
        <taxon>Hexapoda</taxon>
        <taxon>Insecta</taxon>
        <taxon>Pterygota</taxon>
        <taxon>Neoptera</taxon>
        <taxon>Endopterygota</taxon>
        <taxon>Lepidoptera</taxon>
        <taxon>Glossata</taxon>
        <taxon>Ditrysia</taxon>
        <taxon>Geometroidea</taxon>
        <taxon>Geometridae</taxon>
        <taxon>Larentiinae</taxon>
        <taxon>Operophtera</taxon>
    </lineage>
</organism>
<accession>A0A0L7LKE1</accession>
<evidence type="ECO:0000313" key="2">
    <source>
        <dbReference type="EMBL" id="KOB76028.1"/>
    </source>
</evidence>
<comment type="caution">
    <text evidence="2">The sequence shown here is derived from an EMBL/GenBank/DDBJ whole genome shotgun (WGS) entry which is preliminary data.</text>
</comment>
<feature type="compositionally biased region" description="Polar residues" evidence="1">
    <location>
        <begin position="19"/>
        <end position="29"/>
    </location>
</feature>
<proteinExistence type="predicted"/>
<dbReference type="AlphaFoldDB" id="A0A0L7LKE1"/>
<gene>
    <name evidence="2" type="ORF">OBRU01_06371</name>
</gene>
<evidence type="ECO:0000256" key="1">
    <source>
        <dbReference type="SAM" id="MobiDB-lite"/>
    </source>
</evidence>
<reference evidence="2 3" key="1">
    <citation type="journal article" date="2015" name="Genome Biol. Evol.">
        <title>The genome of winter moth (Operophtera brumata) provides a genomic perspective on sexual dimorphism and phenology.</title>
        <authorList>
            <person name="Derks M.F."/>
            <person name="Smit S."/>
            <person name="Salis L."/>
            <person name="Schijlen E."/>
            <person name="Bossers A."/>
            <person name="Mateman C."/>
            <person name="Pijl A.S."/>
            <person name="de Ridder D."/>
            <person name="Groenen M.A."/>
            <person name="Visser M.E."/>
            <person name="Megens H.J."/>
        </authorList>
    </citation>
    <scope>NUCLEOTIDE SEQUENCE [LARGE SCALE GENOMIC DNA]</scope>
    <source>
        <strain evidence="2">WM2013NL</strain>
        <tissue evidence="2">Head and thorax</tissue>
    </source>
</reference>